<feature type="compositionally biased region" description="Gly residues" evidence="1">
    <location>
        <begin position="54"/>
        <end position="64"/>
    </location>
</feature>
<name>A0A6J4IM34_9PROT</name>
<evidence type="ECO:0000313" key="2">
    <source>
        <dbReference type="EMBL" id="CAA9253988.1"/>
    </source>
</evidence>
<evidence type="ECO:0000256" key="1">
    <source>
        <dbReference type="SAM" id="MobiDB-lite"/>
    </source>
</evidence>
<feature type="compositionally biased region" description="Basic residues" evidence="1">
    <location>
        <begin position="32"/>
        <end position="50"/>
    </location>
</feature>
<feature type="compositionally biased region" description="Gly residues" evidence="1">
    <location>
        <begin position="85"/>
        <end position="94"/>
    </location>
</feature>
<sequence>GLGVRPHRRHHRGDQRRPARHDPAGEPCDRGSRHRQPRLPRHRLRHRQGLRHQGAGGGLDPGGEFGRRARLAVFRHGEPGEADRGAGGGQVRRL</sequence>
<feature type="compositionally biased region" description="Basic and acidic residues" evidence="1">
    <location>
        <begin position="75"/>
        <end position="84"/>
    </location>
</feature>
<feature type="region of interest" description="Disordered" evidence="1">
    <location>
        <begin position="1"/>
        <end position="94"/>
    </location>
</feature>
<feature type="non-terminal residue" evidence="2">
    <location>
        <position position="94"/>
    </location>
</feature>
<organism evidence="2">
    <name type="scientific">uncultured Craurococcus sp</name>
    <dbReference type="NCBI Taxonomy" id="1135998"/>
    <lineage>
        <taxon>Bacteria</taxon>
        <taxon>Pseudomonadati</taxon>
        <taxon>Pseudomonadota</taxon>
        <taxon>Alphaproteobacteria</taxon>
        <taxon>Acetobacterales</taxon>
        <taxon>Acetobacteraceae</taxon>
        <taxon>Craurococcus</taxon>
        <taxon>environmental samples</taxon>
    </lineage>
</organism>
<proteinExistence type="predicted"/>
<gene>
    <name evidence="2" type="ORF">AVDCRST_MAG27-2707</name>
</gene>
<protein>
    <submittedName>
        <fullName evidence="2">Acyl carrier protein</fullName>
    </submittedName>
</protein>
<dbReference type="EMBL" id="CADCTD010000093">
    <property type="protein sequence ID" value="CAA9253988.1"/>
    <property type="molecule type" value="Genomic_DNA"/>
</dbReference>
<feature type="non-terminal residue" evidence="2">
    <location>
        <position position="1"/>
    </location>
</feature>
<feature type="compositionally biased region" description="Basic residues" evidence="1">
    <location>
        <begin position="1"/>
        <end position="14"/>
    </location>
</feature>
<accession>A0A6J4IM34</accession>
<feature type="compositionally biased region" description="Basic and acidic residues" evidence="1">
    <location>
        <begin position="15"/>
        <end position="31"/>
    </location>
</feature>
<reference evidence="2" key="1">
    <citation type="submission" date="2020-02" db="EMBL/GenBank/DDBJ databases">
        <authorList>
            <person name="Meier V. D."/>
        </authorList>
    </citation>
    <scope>NUCLEOTIDE SEQUENCE</scope>
    <source>
        <strain evidence="2">AVDCRST_MAG27</strain>
    </source>
</reference>
<dbReference type="AlphaFoldDB" id="A0A6J4IM34"/>